<dbReference type="InterPro" id="IPR002659">
    <property type="entry name" value="Glyco_trans_31"/>
</dbReference>
<evidence type="ECO:0008006" key="14">
    <source>
        <dbReference type="Google" id="ProtNLM"/>
    </source>
</evidence>
<comment type="caution">
    <text evidence="12">The sequence shown here is derived from an EMBL/GenBank/DDBJ whole genome shotgun (WGS) entry which is preliminary data.</text>
</comment>
<feature type="compositionally biased region" description="Low complexity" evidence="10">
    <location>
        <begin position="73"/>
        <end position="92"/>
    </location>
</feature>
<reference evidence="12 13" key="1">
    <citation type="journal article" date="2021" name="Environ. Microbiol.">
        <title>Gene family expansions and transcriptome signatures uncover fungal adaptations to wood decay.</title>
        <authorList>
            <person name="Hage H."/>
            <person name="Miyauchi S."/>
            <person name="Viragh M."/>
            <person name="Drula E."/>
            <person name="Min B."/>
            <person name="Chaduli D."/>
            <person name="Navarro D."/>
            <person name="Favel A."/>
            <person name="Norest M."/>
            <person name="Lesage-Meessen L."/>
            <person name="Balint B."/>
            <person name="Merenyi Z."/>
            <person name="de Eugenio L."/>
            <person name="Morin E."/>
            <person name="Martinez A.T."/>
            <person name="Baldrian P."/>
            <person name="Stursova M."/>
            <person name="Martinez M.J."/>
            <person name="Novotny C."/>
            <person name="Magnuson J.K."/>
            <person name="Spatafora J.W."/>
            <person name="Maurice S."/>
            <person name="Pangilinan J."/>
            <person name="Andreopoulos W."/>
            <person name="LaButti K."/>
            <person name="Hundley H."/>
            <person name="Na H."/>
            <person name="Kuo A."/>
            <person name="Barry K."/>
            <person name="Lipzen A."/>
            <person name="Henrissat B."/>
            <person name="Riley R."/>
            <person name="Ahrendt S."/>
            <person name="Nagy L.G."/>
            <person name="Grigoriev I.V."/>
            <person name="Martin F."/>
            <person name="Rosso M.N."/>
        </authorList>
    </citation>
    <scope>NUCLEOTIDE SEQUENCE [LARGE SCALE GENOMIC DNA]</scope>
    <source>
        <strain evidence="12 13">CIRM-BRFM 1785</strain>
    </source>
</reference>
<dbReference type="PANTHER" id="PTHR11214:SF333">
    <property type="entry name" value="GLYCOSYLTRANSFERASE FAMILY 31 PROTEIN"/>
    <property type="match status" value="1"/>
</dbReference>
<feature type="region of interest" description="Disordered" evidence="10">
    <location>
        <begin position="466"/>
        <end position="507"/>
    </location>
</feature>
<evidence type="ECO:0000256" key="2">
    <source>
        <dbReference type="ARBA" id="ARBA00008661"/>
    </source>
</evidence>
<gene>
    <name evidence="12" type="ORF">C8Q71DRAFT_44026</name>
</gene>
<comment type="subcellular location">
    <subcellularLocation>
        <location evidence="1">Golgi apparatus membrane</location>
        <topology evidence="1">Single-pass type II membrane protein</topology>
    </subcellularLocation>
</comment>
<protein>
    <recommendedName>
        <fullName evidence="14">Glycosyltransferase family 31 protein</fullName>
    </recommendedName>
</protein>
<feature type="region of interest" description="Disordered" evidence="10">
    <location>
        <begin position="1"/>
        <end position="152"/>
    </location>
</feature>
<dbReference type="Proteomes" id="UP000814176">
    <property type="component" value="Unassembled WGS sequence"/>
</dbReference>
<evidence type="ECO:0000256" key="9">
    <source>
        <dbReference type="ARBA" id="ARBA00023136"/>
    </source>
</evidence>
<keyword evidence="9 11" id="KW-0472">Membrane</keyword>
<name>A0ABQ8KFX4_9APHY</name>
<evidence type="ECO:0000313" key="13">
    <source>
        <dbReference type="Proteomes" id="UP000814176"/>
    </source>
</evidence>
<evidence type="ECO:0000313" key="12">
    <source>
        <dbReference type="EMBL" id="KAH9836482.1"/>
    </source>
</evidence>
<keyword evidence="3" id="KW-0328">Glycosyltransferase</keyword>
<evidence type="ECO:0000256" key="7">
    <source>
        <dbReference type="ARBA" id="ARBA00022989"/>
    </source>
</evidence>
<evidence type="ECO:0000256" key="10">
    <source>
        <dbReference type="SAM" id="MobiDB-lite"/>
    </source>
</evidence>
<dbReference type="PANTHER" id="PTHR11214">
    <property type="entry name" value="BETA-1,3-N-ACETYLGLUCOSAMINYLTRANSFERASE"/>
    <property type="match status" value="1"/>
</dbReference>
<sequence length="812" mass="90522">MSFPFGPLGGSSTRPRIQLEHVPSTPPPLDEYDENASEDCDQDARSPLSSSHLHPNHLSARSPYPASAPPSPDLSAQSAHRPSSRSLLYSQGGSYGGGYPHSPYSTASNTPLPSRTPSPVPLYFSGASSCSSESDSDLDDGPYSRSSVSSSSRQSSWREEQRRWWIMGAVRRRRRRERMGGWRAMKRGLRLLIRHPFFPKTPVTILLTLVLLTIFGVSLTFLIIYILNPDKEPLPWRGYCTIPQLSTSPPSLTLPTTAQFPHPLPENFTLPTFPPADFDDLSPAGVFVGVFSMDNAVERRMLIRSSWANHQRSRDGAGEGDGGVGTSRTIVRFILGEPRNEWKRRIRLEMDMYNDMIILPISENMNNGKTYEYFHWAARNAWVPPLYHDNFAHFPEGLSYTNATAWFATIPATHDPLAARQDYASGNPMKWVRPDYVVKTDDDSFVMLAELEARLRVELHRDPQEVRLQNGAVTNESFASGNGSSSRPAAGSSGSDSRLGSSGTSASKAMHALVTPTSTYAPLPPSSSAPAPVPPSPADADPLIFWGYLVKNRFMAGELYALSWALVDWIASDAQVAEMRKGAEDKQTSKWMRLHPRADEVRWVSERCWIYDHPRAGTVYSHGFLFPSEMKRVQTEVMKDIARAVPEEVAAQKAGSILSPFGPNAPVPPTWSRSTVSKFGQRYSPPLPYLGQQTSIEALVEGSEMSQLTESSGLNPWTVWLRREGRNTRYDHQRVGGTVVVHFIKKNMWFLETAAAFLLGDDVTDAERGYHWHDGQYVGPAGERMQSQTSATLTDQHPIQTNNIRKLHNRRR</sequence>
<evidence type="ECO:0000256" key="4">
    <source>
        <dbReference type="ARBA" id="ARBA00022679"/>
    </source>
</evidence>
<dbReference type="RefSeq" id="XP_047778720.1">
    <property type="nucleotide sequence ID" value="XM_047918561.1"/>
</dbReference>
<proteinExistence type="inferred from homology"/>
<keyword evidence="6" id="KW-0735">Signal-anchor</keyword>
<feature type="transmembrane region" description="Helical" evidence="11">
    <location>
        <begin position="203"/>
        <end position="227"/>
    </location>
</feature>
<organism evidence="12 13">
    <name type="scientific">Rhodofomes roseus</name>
    <dbReference type="NCBI Taxonomy" id="34475"/>
    <lineage>
        <taxon>Eukaryota</taxon>
        <taxon>Fungi</taxon>
        <taxon>Dikarya</taxon>
        <taxon>Basidiomycota</taxon>
        <taxon>Agaricomycotina</taxon>
        <taxon>Agaricomycetes</taxon>
        <taxon>Polyporales</taxon>
        <taxon>Rhodofomes</taxon>
    </lineage>
</organism>
<dbReference type="EMBL" id="JADCUA010000010">
    <property type="protein sequence ID" value="KAH9836482.1"/>
    <property type="molecule type" value="Genomic_DNA"/>
</dbReference>
<accession>A0ABQ8KFX4</accession>
<feature type="compositionally biased region" description="Low complexity" evidence="10">
    <location>
        <begin position="46"/>
        <end position="65"/>
    </location>
</feature>
<keyword evidence="13" id="KW-1185">Reference proteome</keyword>
<evidence type="ECO:0000256" key="1">
    <source>
        <dbReference type="ARBA" id="ARBA00004323"/>
    </source>
</evidence>
<feature type="compositionally biased region" description="Low complexity" evidence="10">
    <location>
        <begin position="479"/>
        <end position="507"/>
    </location>
</feature>
<keyword evidence="7 11" id="KW-1133">Transmembrane helix</keyword>
<evidence type="ECO:0000256" key="11">
    <source>
        <dbReference type="SAM" id="Phobius"/>
    </source>
</evidence>
<dbReference type="GeneID" id="71999293"/>
<feature type="region of interest" description="Disordered" evidence="10">
    <location>
        <begin position="780"/>
        <end position="812"/>
    </location>
</feature>
<feature type="compositionally biased region" description="Polar residues" evidence="10">
    <location>
        <begin position="785"/>
        <end position="804"/>
    </location>
</feature>
<keyword evidence="4" id="KW-0808">Transferase</keyword>
<keyword evidence="5 11" id="KW-0812">Transmembrane</keyword>
<evidence type="ECO:0000256" key="3">
    <source>
        <dbReference type="ARBA" id="ARBA00022676"/>
    </source>
</evidence>
<evidence type="ECO:0000256" key="5">
    <source>
        <dbReference type="ARBA" id="ARBA00022692"/>
    </source>
</evidence>
<keyword evidence="8" id="KW-0333">Golgi apparatus</keyword>
<comment type="similarity">
    <text evidence="2">Belongs to the glycosyltransferase 31 family.</text>
</comment>
<evidence type="ECO:0000256" key="8">
    <source>
        <dbReference type="ARBA" id="ARBA00023034"/>
    </source>
</evidence>
<evidence type="ECO:0000256" key="6">
    <source>
        <dbReference type="ARBA" id="ARBA00022968"/>
    </source>
</evidence>
<feature type="compositionally biased region" description="Acidic residues" evidence="10">
    <location>
        <begin position="30"/>
        <end position="41"/>
    </location>
</feature>